<evidence type="ECO:0000256" key="3">
    <source>
        <dbReference type="SAM" id="MobiDB-lite"/>
    </source>
</evidence>
<accession>A0A8S1GQL3</accession>
<feature type="region of interest" description="Disordered" evidence="3">
    <location>
        <begin position="262"/>
        <end position="281"/>
    </location>
</feature>
<dbReference type="PANTHER" id="PTHR48051">
    <property type="match status" value="1"/>
</dbReference>
<dbReference type="Proteomes" id="UP000835052">
    <property type="component" value="Unassembled WGS sequence"/>
</dbReference>
<evidence type="ECO:0000256" key="2">
    <source>
        <dbReference type="ARBA" id="ARBA00022737"/>
    </source>
</evidence>
<dbReference type="InterPro" id="IPR003591">
    <property type="entry name" value="Leu-rich_rpt_typical-subtyp"/>
</dbReference>
<dbReference type="InterPro" id="IPR025875">
    <property type="entry name" value="Leu-rich_rpt_4"/>
</dbReference>
<dbReference type="InterPro" id="IPR055414">
    <property type="entry name" value="LRR_R13L4/SHOC2-like"/>
</dbReference>
<proteinExistence type="predicted"/>
<keyword evidence="6" id="KW-1185">Reference proteome</keyword>
<dbReference type="InterPro" id="IPR018200">
    <property type="entry name" value="USP_CS"/>
</dbReference>
<feature type="compositionally biased region" description="Basic residues" evidence="3">
    <location>
        <begin position="569"/>
        <end position="578"/>
    </location>
</feature>
<dbReference type="AlphaFoldDB" id="A0A8S1GQL3"/>
<dbReference type="InterPro" id="IPR050216">
    <property type="entry name" value="LRR_domain-containing"/>
</dbReference>
<dbReference type="InterPro" id="IPR028889">
    <property type="entry name" value="USP"/>
</dbReference>
<evidence type="ECO:0000313" key="5">
    <source>
        <dbReference type="EMBL" id="CAD6185925.1"/>
    </source>
</evidence>
<dbReference type="OrthoDB" id="676979at2759"/>
<comment type="caution">
    <text evidence="5">The sequence shown here is derived from an EMBL/GenBank/DDBJ whole genome shotgun (WGS) entry which is preliminary data.</text>
</comment>
<organism evidence="5 6">
    <name type="scientific">Caenorhabditis auriculariae</name>
    <dbReference type="NCBI Taxonomy" id="2777116"/>
    <lineage>
        <taxon>Eukaryota</taxon>
        <taxon>Metazoa</taxon>
        <taxon>Ecdysozoa</taxon>
        <taxon>Nematoda</taxon>
        <taxon>Chromadorea</taxon>
        <taxon>Rhabditida</taxon>
        <taxon>Rhabditina</taxon>
        <taxon>Rhabditomorpha</taxon>
        <taxon>Rhabditoidea</taxon>
        <taxon>Rhabditidae</taxon>
        <taxon>Peloderinae</taxon>
        <taxon>Caenorhabditis</taxon>
    </lineage>
</organism>
<name>A0A8S1GQL3_9PELO</name>
<dbReference type="PANTHER" id="PTHR48051:SF1">
    <property type="entry name" value="RAS SUPPRESSOR PROTEIN 1"/>
    <property type="match status" value="1"/>
</dbReference>
<reference evidence="5" key="1">
    <citation type="submission" date="2020-10" db="EMBL/GenBank/DDBJ databases">
        <authorList>
            <person name="Kikuchi T."/>
        </authorList>
    </citation>
    <scope>NUCLEOTIDE SEQUENCE</scope>
    <source>
        <strain evidence="5">NKZ352</strain>
    </source>
</reference>
<evidence type="ECO:0000313" key="6">
    <source>
        <dbReference type="Proteomes" id="UP000835052"/>
    </source>
</evidence>
<dbReference type="InterPro" id="IPR038765">
    <property type="entry name" value="Papain-like_cys_pep_sf"/>
</dbReference>
<keyword evidence="1" id="KW-0433">Leucine-rich repeat</keyword>
<feature type="region of interest" description="Disordered" evidence="3">
    <location>
        <begin position="563"/>
        <end position="585"/>
    </location>
</feature>
<dbReference type="GO" id="GO:0016579">
    <property type="term" value="P:protein deubiquitination"/>
    <property type="evidence" value="ECO:0007669"/>
    <property type="project" value="InterPro"/>
</dbReference>
<feature type="domain" description="USP" evidence="4">
    <location>
        <begin position="1"/>
        <end position="96"/>
    </location>
</feature>
<protein>
    <recommendedName>
        <fullName evidence="4">USP domain-containing protein</fullName>
    </recommendedName>
</protein>
<dbReference type="CDD" id="cd02257">
    <property type="entry name" value="Peptidase_C19"/>
    <property type="match status" value="1"/>
</dbReference>
<dbReference type="PROSITE" id="PS00973">
    <property type="entry name" value="USP_2"/>
    <property type="match status" value="1"/>
</dbReference>
<dbReference type="PROSITE" id="PS51450">
    <property type="entry name" value="LRR"/>
    <property type="match status" value="1"/>
</dbReference>
<dbReference type="SUPFAM" id="SSF54001">
    <property type="entry name" value="Cysteine proteinases"/>
    <property type="match status" value="1"/>
</dbReference>
<dbReference type="FunFam" id="3.80.10.10:FF:000034">
    <property type="entry name" value="Ras suppressor protein 1"/>
    <property type="match status" value="1"/>
</dbReference>
<sequence length="585" mass="65792">MSLYTVYVANEEKTEIDYVRANGLPVYRLVSVVCHHGYSLHSGHYTAFTYDHALQCWYYCSDDFYSGEKSVGCDRERYGSETLTRSQREALAISRAARCDIGNYEPQSEPAVGLASLRDDGISQVIFHRHTSVKKNFVEDFFKLLMDAKHLEVLKSRKRRATEPAVGLASLLDDGISQLGFNPENAPTASWCLQPSSDHSGDSLHLSRSLLGATKRTGCWSGVSQVIFHRHTPVKKNFEEDCFKLSKDAKHLEVLKNRKKNCKNGTMEPQSEATKPTVGRASLRADSVSRCTLGRPNGRSHPHSHSHGLLLALQLMPKEKRKDEPVTEIDHVDKHVASFSQIAHLIDADVITRLTLSHNKISVVPANIADLVNLQVLTLWNNQIEELPPSISSLPKLRILNLGMNRLSILPRGFGSFPALEVLDLTYNNLSERSLPGNFFFIHTLRALYLGDNDFEMLPGDVENLANLQILALRDNDLLTLPRELGRLTRLRELHIQGNRLTTLPPELGNLDLIGPKQTLRLEHNPWVPNVQEQFDLGGAAAIWNYIRSENYKYFYGRQEVASTPVPPKKNKDKKISRKGQAPAQ</sequence>
<dbReference type="InterPro" id="IPR032675">
    <property type="entry name" value="LRR_dom_sf"/>
</dbReference>
<evidence type="ECO:0000259" key="4">
    <source>
        <dbReference type="PROSITE" id="PS50235"/>
    </source>
</evidence>
<dbReference type="PROSITE" id="PS50235">
    <property type="entry name" value="USP_3"/>
    <property type="match status" value="1"/>
</dbReference>
<dbReference type="Pfam" id="PF23598">
    <property type="entry name" value="LRR_14"/>
    <property type="match status" value="1"/>
</dbReference>
<dbReference type="Pfam" id="PF00443">
    <property type="entry name" value="UCH"/>
    <property type="match status" value="1"/>
</dbReference>
<dbReference type="Gene3D" id="3.80.10.10">
    <property type="entry name" value="Ribonuclease Inhibitor"/>
    <property type="match status" value="2"/>
</dbReference>
<dbReference type="GO" id="GO:0005737">
    <property type="term" value="C:cytoplasm"/>
    <property type="evidence" value="ECO:0007669"/>
    <property type="project" value="TreeGrafter"/>
</dbReference>
<feature type="compositionally biased region" description="Polar residues" evidence="3">
    <location>
        <begin position="263"/>
        <end position="274"/>
    </location>
</feature>
<evidence type="ECO:0000256" key="1">
    <source>
        <dbReference type="ARBA" id="ARBA00022614"/>
    </source>
</evidence>
<dbReference type="EMBL" id="CAJGYM010000003">
    <property type="protein sequence ID" value="CAD6185925.1"/>
    <property type="molecule type" value="Genomic_DNA"/>
</dbReference>
<dbReference type="SMART" id="SM00369">
    <property type="entry name" value="LRR_TYP"/>
    <property type="match status" value="5"/>
</dbReference>
<dbReference type="GO" id="GO:0004843">
    <property type="term" value="F:cysteine-type deubiquitinase activity"/>
    <property type="evidence" value="ECO:0007669"/>
    <property type="project" value="InterPro"/>
</dbReference>
<dbReference type="InterPro" id="IPR001611">
    <property type="entry name" value="Leu-rich_rpt"/>
</dbReference>
<keyword evidence="2" id="KW-0677">Repeat</keyword>
<dbReference type="Gene3D" id="3.90.70.10">
    <property type="entry name" value="Cysteine proteinases"/>
    <property type="match status" value="1"/>
</dbReference>
<dbReference type="SUPFAM" id="SSF52058">
    <property type="entry name" value="L domain-like"/>
    <property type="match status" value="1"/>
</dbReference>
<gene>
    <name evidence="5" type="ORF">CAUJ_LOCUS1844</name>
</gene>
<dbReference type="Pfam" id="PF12799">
    <property type="entry name" value="LRR_4"/>
    <property type="match status" value="1"/>
</dbReference>
<dbReference type="InterPro" id="IPR001394">
    <property type="entry name" value="Peptidase_C19_UCH"/>
</dbReference>